<dbReference type="GO" id="GO:0003677">
    <property type="term" value="F:DNA binding"/>
    <property type="evidence" value="ECO:0007669"/>
    <property type="project" value="UniProtKB-KW"/>
</dbReference>
<evidence type="ECO:0000256" key="1">
    <source>
        <dbReference type="ARBA" id="ARBA00023125"/>
    </source>
</evidence>
<evidence type="ECO:0000259" key="2">
    <source>
        <dbReference type="PROSITE" id="PS50043"/>
    </source>
</evidence>
<keyword evidence="4" id="KW-1185">Reference proteome</keyword>
<evidence type="ECO:0000313" key="4">
    <source>
        <dbReference type="Proteomes" id="UP001162834"/>
    </source>
</evidence>
<dbReference type="PANTHER" id="PTHR43214">
    <property type="entry name" value="TWO-COMPONENT RESPONSE REGULATOR"/>
    <property type="match status" value="1"/>
</dbReference>
<dbReference type="InterPro" id="IPR016032">
    <property type="entry name" value="Sig_transdc_resp-reg_C-effctor"/>
</dbReference>
<dbReference type="InterPro" id="IPR036388">
    <property type="entry name" value="WH-like_DNA-bd_sf"/>
</dbReference>
<name>A0A9E6XYC3_9ACTN</name>
<organism evidence="3 4">
    <name type="scientific">Capillimicrobium parvum</name>
    <dbReference type="NCBI Taxonomy" id="2884022"/>
    <lineage>
        <taxon>Bacteria</taxon>
        <taxon>Bacillati</taxon>
        <taxon>Actinomycetota</taxon>
        <taxon>Thermoleophilia</taxon>
        <taxon>Solirubrobacterales</taxon>
        <taxon>Capillimicrobiaceae</taxon>
        <taxon>Capillimicrobium</taxon>
    </lineage>
</organism>
<proteinExistence type="predicted"/>
<sequence length="545" mass="57160">MDPESGGDQLEAGRQALEDARWADARTAFEAELAARGSAEALDGLGQALWFLGDVDDGIAARERAFDAYARGGRCDEAARAGVWISHQYLISGRASAARGWLARAERALEGAGPCAGQGWVAIERARHAASVDECAAHARRAMAVAQDSDAGDLEVYALSILGRAEVSAGRREDGMRLLEEAMAAAASGRVRNVHTLGEAYCNLIIACTNAGEWERAAEWCELVDDFARAHDATPLLGACRTVHADVLVSTGRWPEAEQALESALAAHRRYVPAMGAPTVAALAELRIRQGRLPEAEQLLAGREEHLSSLRALAQLRIAEAQPQMAVELLERGLRAAGDDAMRATQLLAPLVDARLACGDAPGAAQAADELAALAAPSGIRVVAARGDLAAARVALACEDSAAAADAARCALAEFSRLGMPLDAGEARLELARSLRTVAPDVALDEARTAFATFRELGASRAMDAAAAVLRDLGAGTAARPRAYGELTAREQQVLSLLAMGLSNAQIAQTLVISEKTAGHHVSRILSKLGVRNRTEAAAYAARGA</sequence>
<dbReference type="RefSeq" id="WP_259316160.1">
    <property type="nucleotide sequence ID" value="NZ_CP087164.1"/>
</dbReference>
<dbReference type="InterPro" id="IPR000792">
    <property type="entry name" value="Tscrpt_reg_LuxR_C"/>
</dbReference>
<dbReference type="Pfam" id="PF00196">
    <property type="entry name" value="GerE"/>
    <property type="match status" value="1"/>
</dbReference>
<reference evidence="3" key="1">
    <citation type="journal article" date="2022" name="Int. J. Syst. Evol. Microbiol.">
        <title>Pseudomonas aegrilactucae sp. nov. and Pseudomonas morbosilactucae sp. nov., pathogens causing bacterial rot of lettuce in Japan.</title>
        <authorList>
            <person name="Sawada H."/>
            <person name="Fujikawa T."/>
            <person name="Satou M."/>
        </authorList>
    </citation>
    <scope>NUCLEOTIDE SEQUENCE</scope>
    <source>
        <strain evidence="3">0166_1</strain>
    </source>
</reference>
<dbReference type="InterPro" id="IPR039420">
    <property type="entry name" value="WalR-like"/>
</dbReference>
<dbReference type="KEGG" id="sbae:DSM104329_02896"/>
<dbReference type="PROSITE" id="PS50043">
    <property type="entry name" value="HTH_LUXR_2"/>
    <property type="match status" value="1"/>
</dbReference>
<evidence type="ECO:0000313" key="3">
    <source>
        <dbReference type="EMBL" id="UGS36490.1"/>
    </source>
</evidence>
<protein>
    <submittedName>
        <fullName evidence="3">HTH-type transcriptional regulator MalT</fullName>
    </submittedName>
</protein>
<dbReference type="Proteomes" id="UP001162834">
    <property type="component" value="Chromosome"/>
</dbReference>
<dbReference type="Gene3D" id="1.25.40.10">
    <property type="entry name" value="Tetratricopeptide repeat domain"/>
    <property type="match status" value="1"/>
</dbReference>
<feature type="domain" description="HTH luxR-type" evidence="2">
    <location>
        <begin position="480"/>
        <end position="545"/>
    </location>
</feature>
<accession>A0A9E6XYC3</accession>
<dbReference type="SUPFAM" id="SSF48452">
    <property type="entry name" value="TPR-like"/>
    <property type="match status" value="1"/>
</dbReference>
<dbReference type="PRINTS" id="PR00038">
    <property type="entry name" value="HTHLUXR"/>
</dbReference>
<dbReference type="CDD" id="cd06170">
    <property type="entry name" value="LuxR_C_like"/>
    <property type="match status" value="1"/>
</dbReference>
<keyword evidence="1" id="KW-0238">DNA-binding</keyword>
<gene>
    <name evidence="3" type="primary">malT_2</name>
    <name evidence="3" type="ORF">DSM104329_02896</name>
</gene>
<dbReference type="SMART" id="SM00421">
    <property type="entry name" value="HTH_LUXR"/>
    <property type="match status" value="1"/>
</dbReference>
<dbReference type="AlphaFoldDB" id="A0A9E6XYC3"/>
<dbReference type="GO" id="GO:0006355">
    <property type="term" value="P:regulation of DNA-templated transcription"/>
    <property type="evidence" value="ECO:0007669"/>
    <property type="project" value="InterPro"/>
</dbReference>
<dbReference type="InterPro" id="IPR011990">
    <property type="entry name" value="TPR-like_helical_dom_sf"/>
</dbReference>
<dbReference type="Gene3D" id="1.10.10.10">
    <property type="entry name" value="Winged helix-like DNA-binding domain superfamily/Winged helix DNA-binding domain"/>
    <property type="match status" value="1"/>
</dbReference>
<dbReference type="EMBL" id="CP087164">
    <property type="protein sequence ID" value="UGS36490.1"/>
    <property type="molecule type" value="Genomic_DNA"/>
</dbReference>
<dbReference type="SUPFAM" id="SSF46894">
    <property type="entry name" value="C-terminal effector domain of the bipartite response regulators"/>
    <property type="match status" value="1"/>
</dbReference>